<organism evidence="1 2">
    <name type="scientific">Chitinophaga nivalis</name>
    <dbReference type="NCBI Taxonomy" id="2991709"/>
    <lineage>
        <taxon>Bacteria</taxon>
        <taxon>Pseudomonadati</taxon>
        <taxon>Bacteroidota</taxon>
        <taxon>Chitinophagia</taxon>
        <taxon>Chitinophagales</taxon>
        <taxon>Chitinophagaceae</taxon>
        <taxon>Chitinophaga</taxon>
    </lineage>
</organism>
<proteinExistence type="predicted"/>
<gene>
    <name evidence="1" type="ORF">OL497_24885</name>
</gene>
<sequence>MTKVLIVVTFFLIFQMNVTGQISATSFNGVALHTNIKDIPGCISYKDFAEKHLFSAEPDLNFYYLPIIDSQDSLIVKYVFLQCNNDKELNKIFILIDDSNNNALSILKRVLGPEHTTGQSSMGQPYGNIVYGWSTNAGTTVLMFKEGREHSVLNFPVTTITIRYKSDYEALQNTSISPVLHRSF</sequence>
<accession>A0ABT3IT54</accession>
<name>A0ABT3IT54_9BACT</name>
<keyword evidence="2" id="KW-1185">Reference proteome</keyword>
<dbReference type="EMBL" id="JAPDNS010000002">
    <property type="protein sequence ID" value="MCW3487157.1"/>
    <property type="molecule type" value="Genomic_DNA"/>
</dbReference>
<evidence type="ECO:0000313" key="1">
    <source>
        <dbReference type="EMBL" id="MCW3487157.1"/>
    </source>
</evidence>
<protein>
    <submittedName>
        <fullName evidence="1">Uncharacterized protein</fullName>
    </submittedName>
</protein>
<comment type="caution">
    <text evidence="1">The sequence shown here is derived from an EMBL/GenBank/DDBJ whole genome shotgun (WGS) entry which is preliminary data.</text>
</comment>
<dbReference type="RefSeq" id="WP_264733967.1">
    <property type="nucleotide sequence ID" value="NZ_JAPDNR010000001.1"/>
</dbReference>
<evidence type="ECO:0000313" key="2">
    <source>
        <dbReference type="Proteomes" id="UP001207742"/>
    </source>
</evidence>
<dbReference type="Proteomes" id="UP001207742">
    <property type="component" value="Unassembled WGS sequence"/>
</dbReference>
<reference evidence="1 2" key="1">
    <citation type="submission" date="2022-10" db="EMBL/GenBank/DDBJ databases">
        <title>Chitinophaga nivalis PC15 sp. nov., isolated from Pyeongchang county, South Korea.</title>
        <authorList>
            <person name="Trinh H.N."/>
        </authorList>
    </citation>
    <scope>NUCLEOTIDE SEQUENCE [LARGE SCALE GENOMIC DNA]</scope>
    <source>
        <strain evidence="1 2">PC14</strain>
    </source>
</reference>